<evidence type="ECO:0000259" key="6">
    <source>
        <dbReference type="PROSITE" id="PS50977"/>
    </source>
</evidence>
<dbReference type="OrthoDB" id="135877at2157"/>
<dbReference type="PRINTS" id="PR00455">
    <property type="entry name" value="HTHTETR"/>
</dbReference>
<keyword evidence="2 4" id="KW-0238">DNA-binding</keyword>
<evidence type="ECO:0000256" key="5">
    <source>
        <dbReference type="SAM" id="MobiDB-lite"/>
    </source>
</evidence>
<dbReference type="Proteomes" id="UP000595001">
    <property type="component" value="Chromosome"/>
</dbReference>
<dbReference type="EMBL" id="CP065856">
    <property type="protein sequence ID" value="QPV64815.1"/>
    <property type="molecule type" value="Genomic_DNA"/>
</dbReference>
<feature type="DNA-binding region" description="H-T-H motif" evidence="4">
    <location>
        <begin position="63"/>
        <end position="82"/>
    </location>
</feature>
<dbReference type="SUPFAM" id="SSF46689">
    <property type="entry name" value="Homeodomain-like"/>
    <property type="match status" value="1"/>
</dbReference>
<keyword evidence="8" id="KW-1185">Reference proteome</keyword>
<dbReference type="PROSITE" id="PS50977">
    <property type="entry name" value="HTH_TETR_2"/>
    <property type="match status" value="1"/>
</dbReference>
<dbReference type="InterPro" id="IPR036271">
    <property type="entry name" value="Tet_transcr_reg_TetR-rel_C_sf"/>
</dbReference>
<proteinExistence type="predicted"/>
<evidence type="ECO:0000256" key="1">
    <source>
        <dbReference type="ARBA" id="ARBA00023015"/>
    </source>
</evidence>
<organism evidence="7 8">
    <name type="scientific">Halosimplex litoreum</name>
    <dbReference type="NCBI Taxonomy" id="1198301"/>
    <lineage>
        <taxon>Archaea</taxon>
        <taxon>Methanobacteriati</taxon>
        <taxon>Methanobacteriota</taxon>
        <taxon>Stenosarchaea group</taxon>
        <taxon>Halobacteria</taxon>
        <taxon>Halobacteriales</taxon>
        <taxon>Haloarculaceae</taxon>
        <taxon>Halosimplex</taxon>
    </lineage>
</organism>
<dbReference type="PANTHER" id="PTHR30055:SF234">
    <property type="entry name" value="HTH-TYPE TRANSCRIPTIONAL REGULATOR BETI"/>
    <property type="match status" value="1"/>
</dbReference>
<sequence>MTDDAADASATTEGDPPGDSEGDQPDDEPAETAADGGDGPSTEDEIRWAAIDVLVEHGFDEFTTQAVADAAGVSQSLVHYYFETKADLVRSMFERGLDVTTAQVESAVDDDDPRERLVGLARYLLRGEGVDEPVQFNRMVLGLQSRAPYDEDLRDVVAYNHSFLREYVVEAVEEGIDSGRFREVDPEVFAAAYVAAMRSANDWRAIFGDEGDWDLVLAGLEAIVDDYLVREDHE</sequence>
<dbReference type="GO" id="GO:0003700">
    <property type="term" value="F:DNA-binding transcription factor activity"/>
    <property type="evidence" value="ECO:0007669"/>
    <property type="project" value="TreeGrafter"/>
</dbReference>
<dbReference type="PANTHER" id="PTHR30055">
    <property type="entry name" value="HTH-TYPE TRANSCRIPTIONAL REGULATOR RUTR"/>
    <property type="match status" value="1"/>
</dbReference>
<dbReference type="GO" id="GO:0000976">
    <property type="term" value="F:transcription cis-regulatory region binding"/>
    <property type="evidence" value="ECO:0007669"/>
    <property type="project" value="TreeGrafter"/>
</dbReference>
<keyword evidence="3" id="KW-0804">Transcription</keyword>
<reference evidence="7 8" key="1">
    <citation type="submission" date="2020-12" db="EMBL/GenBank/DDBJ databases">
        <title>Halosimplex halophilum sp. nov. and Halosimplex salinum sp. nov., two new members of the genus Halosimplex.</title>
        <authorList>
            <person name="Cui H.L."/>
        </authorList>
    </citation>
    <scope>NUCLEOTIDE SEQUENCE [LARGE SCALE GENOMIC DNA]</scope>
    <source>
        <strain evidence="7 8">YGH94</strain>
    </source>
</reference>
<dbReference type="SUPFAM" id="SSF48498">
    <property type="entry name" value="Tetracyclin repressor-like, C-terminal domain"/>
    <property type="match status" value="1"/>
</dbReference>
<evidence type="ECO:0000256" key="3">
    <source>
        <dbReference type="ARBA" id="ARBA00023163"/>
    </source>
</evidence>
<evidence type="ECO:0000313" key="7">
    <source>
        <dbReference type="EMBL" id="QPV64815.1"/>
    </source>
</evidence>
<feature type="domain" description="HTH tetR-type" evidence="6">
    <location>
        <begin position="40"/>
        <end position="100"/>
    </location>
</feature>
<dbReference type="Pfam" id="PF00440">
    <property type="entry name" value="TetR_N"/>
    <property type="match status" value="1"/>
</dbReference>
<feature type="compositionally biased region" description="Acidic residues" evidence="5">
    <location>
        <begin position="16"/>
        <end position="30"/>
    </location>
</feature>
<name>A0A7U3WB20_9EURY</name>
<dbReference type="Gene3D" id="1.10.357.10">
    <property type="entry name" value="Tetracycline Repressor, domain 2"/>
    <property type="match status" value="1"/>
</dbReference>
<accession>A0A7U3WB20</accession>
<dbReference type="RefSeq" id="WP_198063575.1">
    <property type="nucleotide sequence ID" value="NZ_CP065856.1"/>
</dbReference>
<keyword evidence="1" id="KW-0805">Transcription regulation</keyword>
<evidence type="ECO:0000256" key="4">
    <source>
        <dbReference type="PROSITE-ProRule" id="PRU00335"/>
    </source>
</evidence>
<gene>
    <name evidence="7" type="ORF">I7X12_09510</name>
</gene>
<dbReference type="AlphaFoldDB" id="A0A7U3WB20"/>
<dbReference type="KEGG" id="hlt:I7X12_09510"/>
<dbReference type="InterPro" id="IPR001647">
    <property type="entry name" value="HTH_TetR"/>
</dbReference>
<feature type="region of interest" description="Disordered" evidence="5">
    <location>
        <begin position="1"/>
        <end position="43"/>
    </location>
</feature>
<evidence type="ECO:0000313" key="8">
    <source>
        <dbReference type="Proteomes" id="UP000595001"/>
    </source>
</evidence>
<dbReference type="InterPro" id="IPR050109">
    <property type="entry name" value="HTH-type_TetR-like_transc_reg"/>
</dbReference>
<dbReference type="InterPro" id="IPR009057">
    <property type="entry name" value="Homeodomain-like_sf"/>
</dbReference>
<dbReference type="GeneID" id="60588729"/>
<evidence type="ECO:0000256" key="2">
    <source>
        <dbReference type="ARBA" id="ARBA00023125"/>
    </source>
</evidence>
<protein>
    <submittedName>
        <fullName evidence="7">TetR/AcrR family transcriptional regulator</fullName>
    </submittedName>
</protein>